<organism evidence="6 7">
    <name type="scientific">Saccharothrix algeriensis</name>
    <dbReference type="NCBI Taxonomy" id="173560"/>
    <lineage>
        <taxon>Bacteria</taxon>
        <taxon>Bacillati</taxon>
        <taxon>Actinomycetota</taxon>
        <taxon>Actinomycetes</taxon>
        <taxon>Pseudonocardiales</taxon>
        <taxon>Pseudonocardiaceae</taxon>
        <taxon>Saccharothrix</taxon>
    </lineage>
</organism>
<dbReference type="GO" id="GO:0006355">
    <property type="term" value="P:regulation of DNA-templated transcription"/>
    <property type="evidence" value="ECO:0007669"/>
    <property type="project" value="InterPro"/>
</dbReference>
<evidence type="ECO:0000256" key="4">
    <source>
        <dbReference type="SAM" id="MobiDB-lite"/>
    </source>
</evidence>
<evidence type="ECO:0000313" key="6">
    <source>
        <dbReference type="EMBL" id="QTR06477.1"/>
    </source>
</evidence>
<dbReference type="SMART" id="SM00421">
    <property type="entry name" value="HTH_LUXR"/>
    <property type="match status" value="1"/>
</dbReference>
<keyword evidence="2" id="KW-0238">DNA-binding</keyword>
<name>A0A8T8I6U5_9PSEU</name>
<dbReference type="EMBL" id="CP072788">
    <property type="protein sequence ID" value="QTR06477.1"/>
    <property type="molecule type" value="Genomic_DNA"/>
</dbReference>
<dbReference type="PANTHER" id="PTHR44688">
    <property type="entry name" value="DNA-BINDING TRANSCRIPTIONAL ACTIVATOR DEVR_DOSR"/>
    <property type="match status" value="1"/>
</dbReference>
<evidence type="ECO:0000256" key="3">
    <source>
        <dbReference type="ARBA" id="ARBA00023163"/>
    </source>
</evidence>
<dbReference type="Pfam" id="PF00196">
    <property type="entry name" value="GerE"/>
    <property type="match status" value="1"/>
</dbReference>
<dbReference type="InterPro" id="IPR016032">
    <property type="entry name" value="Sig_transdc_resp-reg_C-effctor"/>
</dbReference>
<feature type="compositionally biased region" description="Low complexity" evidence="4">
    <location>
        <begin position="20"/>
        <end position="30"/>
    </location>
</feature>
<evidence type="ECO:0000259" key="5">
    <source>
        <dbReference type="PROSITE" id="PS50043"/>
    </source>
</evidence>
<dbReference type="PROSITE" id="PS50043">
    <property type="entry name" value="HTH_LUXR_2"/>
    <property type="match status" value="1"/>
</dbReference>
<feature type="compositionally biased region" description="Basic and acidic residues" evidence="4">
    <location>
        <begin position="7"/>
        <end position="19"/>
    </location>
</feature>
<reference evidence="6" key="1">
    <citation type="submission" date="2021-04" db="EMBL/GenBank/DDBJ databases">
        <title>Saccharothrix algeriensis WGS.</title>
        <authorList>
            <person name="Stuskova K."/>
            <person name="Hakalova E."/>
            <person name="Tebbal A.B."/>
            <person name="Eichmeier A."/>
        </authorList>
    </citation>
    <scope>NUCLEOTIDE SEQUENCE</scope>
    <source>
        <strain evidence="6">NRRL B-24137</strain>
    </source>
</reference>
<feature type="region of interest" description="Disordered" evidence="4">
    <location>
        <begin position="1"/>
        <end position="77"/>
    </location>
</feature>
<dbReference type="SUPFAM" id="SSF46894">
    <property type="entry name" value="C-terminal effector domain of the bipartite response regulators"/>
    <property type="match status" value="1"/>
</dbReference>
<proteinExistence type="predicted"/>
<dbReference type="Gene3D" id="1.10.10.10">
    <property type="entry name" value="Winged helix-like DNA-binding domain superfamily/Winged helix DNA-binding domain"/>
    <property type="match status" value="1"/>
</dbReference>
<evidence type="ECO:0000256" key="1">
    <source>
        <dbReference type="ARBA" id="ARBA00023015"/>
    </source>
</evidence>
<dbReference type="CDD" id="cd06170">
    <property type="entry name" value="LuxR_C_like"/>
    <property type="match status" value="1"/>
</dbReference>
<dbReference type="PANTHER" id="PTHR44688:SF16">
    <property type="entry name" value="DNA-BINDING TRANSCRIPTIONAL ACTIVATOR DEVR_DOSR"/>
    <property type="match status" value="1"/>
</dbReference>
<dbReference type="GO" id="GO:0003677">
    <property type="term" value="F:DNA binding"/>
    <property type="evidence" value="ECO:0007669"/>
    <property type="project" value="UniProtKB-KW"/>
</dbReference>
<feature type="compositionally biased region" description="Basic and acidic residues" evidence="4">
    <location>
        <begin position="36"/>
        <end position="50"/>
    </location>
</feature>
<evidence type="ECO:0000313" key="7">
    <source>
        <dbReference type="Proteomes" id="UP000671828"/>
    </source>
</evidence>
<dbReference type="Proteomes" id="UP000671828">
    <property type="component" value="Chromosome"/>
</dbReference>
<feature type="domain" description="HTH luxR-type" evidence="5">
    <location>
        <begin position="132"/>
        <end position="197"/>
    </location>
</feature>
<dbReference type="InterPro" id="IPR036388">
    <property type="entry name" value="WH-like_DNA-bd_sf"/>
</dbReference>
<sequence length="227" mass="24336">MPAGGLRRGDRPAGRRPGDRGTAARGGARPVIPDRGGNRPDTTRTEEKTTVTRTGADVVPIPARRLPPQSDAEPTDPSLDLVRHALQCVRQALASVEQVARTLSAPPGGPEWVPPRPAGWPPRAAGAGRHDGGGHEPWLTNQERRVLTLVAAGLSNREIACALEIAEKTAKNYVHTVLVKLDAGSRTEAAFTALYENLVDPDECRRASRRTSSASFLVPPQRSRLLP</sequence>
<keyword evidence="3" id="KW-0804">Transcription</keyword>
<dbReference type="InterPro" id="IPR000792">
    <property type="entry name" value="Tscrpt_reg_LuxR_C"/>
</dbReference>
<gene>
    <name evidence="6" type="ORF">J7S33_29640</name>
</gene>
<evidence type="ECO:0000256" key="2">
    <source>
        <dbReference type="ARBA" id="ARBA00023125"/>
    </source>
</evidence>
<accession>A0A8T8I6U5</accession>
<dbReference type="PRINTS" id="PR00038">
    <property type="entry name" value="HTHLUXR"/>
</dbReference>
<protein>
    <submittedName>
        <fullName evidence="6">Helix-turn-helix transcriptional regulator</fullName>
    </submittedName>
</protein>
<dbReference type="AlphaFoldDB" id="A0A8T8I6U5"/>
<keyword evidence="1" id="KW-0805">Transcription regulation</keyword>